<evidence type="ECO:0000256" key="5">
    <source>
        <dbReference type="ARBA" id="ARBA00022643"/>
    </source>
</evidence>
<dbReference type="CDD" id="cd04730">
    <property type="entry name" value="NPD_like"/>
    <property type="match status" value="1"/>
</dbReference>
<dbReference type="PANTHER" id="PTHR42747:SF3">
    <property type="entry name" value="NITRONATE MONOOXYGENASE-RELATED"/>
    <property type="match status" value="1"/>
</dbReference>
<evidence type="ECO:0000256" key="3">
    <source>
        <dbReference type="ARBA" id="ARBA00022575"/>
    </source>
</evidence>
<sequence length="336" mass="34805">MSLLDDISTPIIAAPMAGGPSAPALVSAAASVGGLGFLASGTISAEQLSQDMQEVTAPRYGVNLFCPQQPYRDLGPLEALADSLAPILPTPGLPAVDYTMGWDAKFGVLIDAARAGHGPAVVSSTFGIFSPHEIDCLHSYGVEAWVTVTNERDAAVASGAGADALVVQGPEAGGHRSTWTVMEQPDTRPLSELVAAVYGVVPETPLVAAGGLSTPETVAEALTWPGVRAVSCGTAFLRCPEAGTSAANRALLARGEAEAVSTRAFSGRYARGLATAFTRSHPDLPPSYPHFNALLKPLRGEEDYAYCLAGENYREAREAPAAEVMQSLGKLTGSTR</sequence>
<dbReference type="InterPro" id="IPR013785">
    <property type="entry name" value="Aldolase_TIM"/>
</dbReference>
<dbReference type="PATRIC" id="fig|1544416.3.peg.1678"/>
<evidence type="ECO:0000256" key="4">
    <source>
        <dbReference type="ARBA" id="ARBA00022630"/>
    </source>
</evidence>
<evidence type="ECO:0000256" key="8">
    <source>
        <dbReference type="ARBA" id="ARBA00031155"/>
    </source>
</evidence>
<dbReference type="InterPro" id="IPR004136">
    <property type="entry name" value="NMO"/>
</dbReference>
<keyword evidence="3" id="KW-0216">Detoxification</keyword>
<proteinExistence type="inferred from homology"/>
<evidence type="ECO:0000256" key="7">
    <source>
        <dbReference type="ARBA" id="ARBA00023033"/>
    </source>
</evidence>
<accession>A0A0Q1A9Y1</accession>
<dbReference type="Pfam" id="PF03060">
    <property type="entry name" value="NMO"/>
    <property type="match status" value="1"/>
</dbReference>
<dbReference type="STRING" id="1544416.Cocul_01674"/>
<comment type="caution">
    <text evidence="10">The sequence shown here is derived from an EMBL/GenBank/DDBJ whole genome shotgun (WGS) entry which is preliminary data.</text>
</comment>
<dbReference type="PANTHER" id="PTHR42747">
    <property type="entry name" value="NITRONATE MONOOXYGENASE-RELATED"/>
    <property type="match status" value="1"/>
</dbReference>
<keyword evidence="4" id="KW-0285">Flavoprotein</keyword>
<dbReference type="RefSeq" id="WP_055122781.1">
    <property type="nucleotide sequence ID" value="NZ_LKST01000003.1"/>
</dbReference>
<evidence type="ECO:0000256" key="1">
    <source>
        <dbReference type="ARBA" id="ARBA00001917"/>
    </source>
</evidence>
<comment type="similarity">
    <text evidence="2">Belongs to the nitronate monooxygenase family. NMO class I subfamily.</text>
</comment>
<evidence type="ECO:0000256" key="9">
    <source>
        <dbReference type="ARBA" id="ARBA00049401"/>
    </source>
</evidence>
<dbReference type="AlphaFoldDB" id="A0A0Q1A9Y1"/>
<organism evidence="10 11">
    <name type="scientific">Corynebacterium oculi</name>
    <dbReference type="NCBI Taxonomy" id="1544416"/>
    <lineage>
        <taxon>Bacteria</taxon>
        <taxon>Bacillati</taxon>
        <taxon>Actinomycetota</taxon>
        <taxon>Actinomycetes</taxon>
        <taxon>Mycobacteriales</taxon>
        <taxon>Corynebacteriaceae</taxon>
        <taxon>Corynebacterium</taxon>
    </lineage>
</organism>
<keyword evidence="5" id="KW-0288">FMN</keyword>
<dbReference type="OrthoDB" id="9778912at2"/>
<evidence type="ECO:0000256" key="2">
    <source>
        <dbReference type="ARBA" id="ARBA00009881"/>
    </source>
</evidence>
<dbReference type="Gene3D" id="3.20.20.70">
    <property type="entry name" value="Aldolase class I"/>
    <property type="match status" value="1"/>
</dbReference>
<comment type="cofactor">
    <cofactor evidence="1">
        <name>FMN</name>
        <dbReference type="ChEBI" id="CHEBI:58210"/>
    </cofactor>
</comment>
<keyword evidence="6" id="KW-0560">Oxidoreductase</keyword>
<dbReference type="GO" id="GO:0018580">
    <property type="term" value="F:nitronate monooxygenase activity"/>
    <property type="evidence" value="ECO:0007669"/>
    <property type="project" value="InterPro"/>
</dbReference>
<name>A0A0Q1A9Y1_9CORY</name>
<evidence type="ECO:0000313" key="11">
    <source>
        <dbReference type="Proteomes" id="UP000050517"/>
    </source>
</evidence>
<protein>
    <recommendedName>
        <fullName evidence="8">Propionate 3-nitronate monooxygenase</fullName>
    </recommendedName>
</protein>
<gene>
    <name evidence="10" type="ORF">Cocul_01674</name>
</gene>
<dbReference type="EMBL" id="LKST01000003">
    <property type="protein sequence ID" value="KQB83604.1"/>
    <property type="molecule type" value="Genomic_DNA"/>
</dbReference>
<reference evidence="10 11" key="1">
    <citation type="submission" date="2015-10" db="EMBL/GenBank/DDBJ databases">
        <title>Corynebacteirum lowii and Corynebacterium oculi species nova, derived from human clinical disease and and emended description of Corynebacterium mastiditis.</title>
        <authorList>
            <person name="Bernard K."/>
            <person name="Pacheco A.L."/>
            <person name="Mcdougall C."/>
            <person name="Burtx T."/>
            <person name="Weibe D."/>
            <person name="Tyler S."/>
            <person name="Olson A.B."/>
            <person name="Cnockaert M."/>
            <person name="Eguchi H."/>
            <person name="Kuwahara T."/>
            <person name="Nakayama-Imaohji H."/>
            <person name="Boudewijins M."/>
            <person name="Van Hoecke F."/>
            <person name="Bernier A.-M."/>
            <person name="Vandamme P."/>
        </authorList>
    </citation>
    <scope>NUCLEOTIDE SEQUENCE [LARGE SCALE GENOMIC DNA]</scope>
    <source>
        <strain evidence="10 11">NML 130210</strain>
    </source>
</reference>
<evidence type="ECO:0000313" key="10">
    <source>
        <dbReference type="EMBL" id="KQB83604.1"/>
    </source>
</evidence>
<comment type="catalytic activity">
    <reaction evidence="9">
        <text>3 propionate 3-nitronate + 3 O2 + H2O = 3 3-oxopropanoate + 2 nitrate + nitrite + H2O2 + 3 H(+)</text>
        <dbReference type="Rhea" id="RHEA:57332"/>
        <dbReference type="ChEBI" id="CHEBI:15377"/>
        <dbReference type="ChEBI" id="CHEBI:15378"/>
        <dbReference type="ChEBI" id="CHEBI:15379"/>
        <dbReference type="ChEBI" id="CHEBI:16240"/>
        <dbReference type="ChEBI" id="CHEBI:16301"/>
        <dbReference type="ChEBI" id="CHEBI:17632"/>
        <dbReference type="ChEBI" id="CHEBI:33190"/>
        <dbReference type="ChEBI" id="CHEBI:136067"/>
    </reaction>
</comment>
<evidence type="ECO:0000256" key="6">
    <source>
        <dbReference type="ARBA" id="ARBA00023002"/>
    </source>
</evidence>
<keyword evidence="7 10" id="KW-0503">Monooxygenase</keyword>
<dbReference type="GO" id="GO:0009636">
    <property type="term" value="P:response to toxic substance"/>
    <property type="evidence" value="ECO:0007669"/>
    <property type="project" value="UniProtKB-KW"/>
</dbReference>
<keyword evidence="11" id="KW-1185">Reference proteome</keyword>
<dbReference type="Proteomes" id="UP000050517">
    <property type="component" value="Unassembled WGS sequence"/>
</dbReference>
<dbReference type="SUPFAM" id="SSF51412">
    <property type="entry name" value="Inosine monophosphate dehydrogenase (IMPDH)"/>
    <property type="match status" value="1"/>
</dbReference>